<evidence type="ECO:0000313" key="3">
    <source>
        <dbReference type="EMBL" id="USS01648.1"/>
    </source>
</evidence>
<name>A0A9N7JMG9_CLOSE</name>
<dbReference type="EMBL" id="CP099799">
    <property type="protein sequence ID" value="USS01648.1"/>
    <property type="molecule type" value="Genomic_DNA"/>
</dbReference>
<evidence type="ECO:0000313" key="4">
    <source>
        <dbReference type="Proteomes" id="UP000280586"/>
    </source>
</evidence>
<reference evidence="2 4" key="1">
    <citation type="submission" date="2017-09" db="EMBL/GenBank/DDBJ databases">
        <authorList>
            <person name="Thomas P."/>
            <person name="Seyboldt C."/>
        </authorList>
    </citation>
    <scope>NUCLEOTIDE SEQUENCE [LARGE SCALE GENOMIC DNA]</scope>
    <source>
        <strain evidence="2 4">DSM 7534</strain>
    </source>
</reference>
<accession>A0A9N7JMG9</accession>
<dbReference type="Proteomes" id="UP000280586">
    <property type="component" value="Chromosome"/>
</dbReference>
<protein>
    <submittedName>
        <fullName evidence="2">Uncharacterized protein</fullName>
    </submittedName>
</protein>
<sequence length="70" mass="7889">MIQFKKDELLKDTPEYENYSDNEVALSIEEMKELGMLSCGGCCQKKGENGKKSCCKNKKSDKNSGCCRNK</sequence>
<keyword evidence="5" id="KW-1185">Reference proteome</keyword>
<dbReference type="RefSeq" id="WP_066673427.1">
    <property type="nucleotide sequence ID" value="NZ_CABMIZ010000001.1"/>
</dbReference>
<dbReference type="EMBL" id="CP023671">
    <property type="protein sequence ID" value="AYE35050.1"/>
    <property type="molecule type" value="Genomic_DNA"/>
</dbReference>
<dbReference type="OrthoDB" id="1937905at2"/>
<dbReference type="Proteomes" id="UP001055437">
    <property type="component" value="Chromosome"/>
</dbReference>
<proteinExistence type="predicted"/>
<evidence type="ECO:0000313" key="5">
    <source>
        <dbReference type="Proteomes" id="UP001055437"/>
    </source>
</evidence>
<dbReference type="GeneID" id="303561377"/>
<evidence type="ECO:0000313" key="2">
    <source>
        <dbReference type="EMBL" id="AYE35050.1"/>
    </source>
</evidence>
<organism evidence="2 4">
    <name type="scientific">Clostridium septicum</name>
    <dbReference type="NCBI Taxonomy" id="1504"/>
    <lineage>
        <taxon>Bacteria</taxon>
        <taxon>Bacillati</taxon>
        <taxon>Bacillota</taxon>
        <taxon>Clostridia</taxon>
        <taxon>Eubacteriales</taxon>
        <taxon>Clostridiaceae</taxon>
        <taxon>Clostridium</taxon>
    </lineage>
</organism>
<gene>
    <name evidence="2" type="ORF">CP523_11845</name>
    <name evidence="3" type="ORF">NH397_04220</name>
</gene>
<dbReference type="AlphaFoldDB" id="A0A9N7JMG9"/>
<feature type="region of interest" description="Disordered" evidence="1">
    <location>
        <begin position="47"/>
        <end position="70"/>
    </location>
</feature>
<evidence type="ECO:0000256" key="1">
    <source>
        <dbReference type="SAM" id="MobiDB-lite"/>
    </source>
</evidence>
<dbReference type="KEGG" id="csep:CP523_11845"/>
<reference evidence="3" key="2">
    <citation type="submission" date="2022-06" db="EMBL/GenBank/DDBJ databases">
        <authorList>
            <person name="Holder M.E."/>
            <person name="Ajami N.J."/>
            <person name="Petrosino J.F."/>
        </authorList>
    </citation>
    <scope>NUCLEOTIDE SEQUENCE</scope>
    <source>
        <strain evidence="3">RMA 8861</strain>
    </source>
</reference>